<evidence type="ECO:0000313" key="2">
    <source>
        <dbReference type="EMBL" id="QHT03062.1"/>
    </source>
</evidence>
<keyword evidence="1" id="KW-1133">Transmembrane helix</keyword>
<evidence type="ECO:0000256" key="1">
    <source>
        <dbReference type="SAM" id="Phobius"/>
    </source>
</evidence>
<name>A0A6C0CFY6_9ZZZZ</name>
<dbReference type="AlphaFoldDB" id="A0A6C0CFY6"/>
<keyword evidence="1" id="KW-0472">Membrane</keyword>
<reference evidence="2" key="1">
    <citation type="journal article" date="2020" name="Nature">
        <title>Giant virus diversity and host interactions through global metagenomics.</title>
        <authorList>
            <person name="Schulz F."/>
            <person name="Roux S."/>
            <person name="Paez-Espino D."/>
            <person name="Jungbluth S."/>
            <person name="Walsh D.A."/>
            <person name="Denef V.J."/>
            <person name="McMahon K.D."/>
            <person name="Konstantinidis K.T."/>
            <person name="Eloe-Fadrosh E.A."/>
            <person name="Kyrpides N.C."/>
            <person name="Woyke T."/>
        </authorList>
    </citation>
    <scope>NUCLEOTIDE SEQUENCE</scope>
    <source>
        <strain evidence="2">GVMAG-M-3300020727-4</strain>
    </source>
</reference>
<feature type="transmembrane region" description="Helical" evidence="1">
    <location>
        <begin position="7"/>
        <end position="26"/>
    </location>
</feature>
<sequence length="121" mass="14166">MGANQQGLLLLSIVFILSWIYKTYVINIVSNIISIHSQCMILMFISILTQLDNITLYYDLNNKNDISDENDYYIKVIGNQAIQLEKNKIIIYNLIKFNEISIETNNYNLHNQKRLKQSNSF</sequence>
<proteinExistence type="predicted"/>
<evidence type="ECO:0008006" key="3">
    <source>
        <dbReference type="Google" id="ProtNLM"/>
    </source>
</evidence>
<organism evidence="2">
    <name type="scientific">viral metagenome</name>
    <dbReference type="NCBI Taxonomy" id="1070528"/>
    <lineage>
        <taxon>unclassified sequences</taxon>
        <taxon>metagenomes</taxon>
        <taxon>organismal metagenomes</taxon>
    </lineage>
</organism>
<accession>A0A6C0CFY6</accession>
<keyword evidence="1" id="KW-0812">Transmembrane</keyword>
<dbReference type="EMBL" id="MN739405">
    <property type="protein sequence ID" value="QHT03062.1"/>
    <property type="molecule type" value="Genomic_DNA"/>
</dbReference>
<protein>
    <recommendedName>
        <fullName evidence="3">Transmembrane protein</fullName>
    </recommendedName>
</protein>